<gene>
    <name evidence="1" type="ORF">GJ654_06540</name>
</gene>
<sequence length="122" mass="13129">MTPAAHQSSRPLAALRATVLESLFCSWSGRSGRRYICSIHPITEEPAFDCGRAVVAAVRPSFSGAAIAFVFLPRTDGDDFPLWARRARSCGASAFHVHLLAETEGDRAATASDLRPAPIFTI</sequence>
<evidence type="ECO:0000313" key="2">
    <source>
        <dbReference type="Proteomes" id="UP000439113"/>
    </source>
</evidence>
<dbReference type="AlphaFoldDB" id="A0A6N8DJD4"/>
<evidence type="ECO:0000313" key="1">
    <source>
        <dbReference type="EMBL" id="MTV30650.1"/>
    </source>
</evidence>
<dbReference type="RefSeq" id="WP_155445342.1">
    <property type="nucleotide sequence ID" value="NZ_JAOQNR010000005.1"/>
</dbReference>
<accession>A0A6N8DJD4</accession>
<dbReference type="EMBL" id="WNKS01000004">
    <property type="protein sequence ID" value="MTV30650.1"/>
    <property type="molecule type" value="Genomic_DNA"/>
</dbReference>
<reference evidence="1 2" key="1">
    <citation type="submission" date="2019-11" db="EMBL/GenBank/DDBJ databases">
        <title>Whole-genome sequence of a Rhodoblastus acidophilus DSM 142.</title>
        <authorList>
            <person name="Kyndt J.A."/>
            <person name="Meyer T.E."/>
        </authorList>
    </citation>
    <scope>NUCLEOTIDE SEQUENCE [LARGE SCALE GENOMIC DNA]</scope>
    <source>
        <strain evidence="1 2">DSM 142</strain>
    </source>
</reference>
<name>A0A6N8DJD4_RHOAC</name>
<dbReference type="Proteomes" id="UP000439113">
    <property type="component" value="Unassembled WGS sequence"/>
</dbReference>
<comment type="caution">
    <text evidence="1">The sequence shown here is derived from an EMBL/GenBank/DDBJ whole genome shotgun (WGS) entry which is preliminary data.</text>
</comment>
<organism evidence="1 2">
    <name type="scientific">Rhodoblastus acidophilus</name>
    <name type="common">Rhodopseudomonas acidophila</name>
    <dbReference type="NCBI Taxonomy" id="1074"/>
    <lineage>
        <taxon>Bacteria</taxon>
        <taxon>Pseudomonadati</taxon>
        <taxon>Pseudomonadota</taxon>
        <taxon>Alphaproteobacteria</taxon>
        <taxon>Hyphomicrobiales</taxon>
        <taxon>Rhodoblastaceae</taxon>
        <taxon>Rhodoblastus</taxon>
    </lineage>
</organism>
<dbReference type="OrthoDB" id="7870314at2"/>
<protein>
    <submittedName>
        <fullName evidence="1">Uncharacterized protein</fullName>
    </submittedName>
</protein>
<proteinExistence type="predicted"/>